<protein>
    <recommendedName>
        <fullName evidence="1">Trimethylguanosine synthase</fullName>
    </recommendedName>
    <alternativeName>
        <fullName evidence="7">Cap-specific guanine-N(2) methyltransferase</fullName>
    </alternativeName>
</protein>
<feature type="region of interest" description="Disordered" evidence="8">
    <location>
        <begin position="224"/>
        <end position="258"/>
    </location>
</feature>
<dbReference type="InterPro" id="IPR019012">
    <property type="entry name" value="RNA_cap_Gua-N2-MeTrfase"/>
</dbReference>
<evidence type="ECO:0000256" key="8">
    <source>
        <dbReference type="SAM" id="MobiDB-lite"/>
    </source>
</evidence>
<dbReference type="Pfam" id="PF09445">
    <property type="entry name" value="Methyltransf_15"/>
    <property type="match status" value="2"/>
</dbReference>
<dbReference type="Gene3D" id="3.40.50.150">
    <property type="entry name" value="Vaccinia Virus protein VP39"/>
    <property type="match status" value="1"/>
</dbReference>
<feature type="region of interest" description="Disordered" evidence="8">
    <location>
        <begin position="294"/>
        <end position="318"/>
    </location>
</feature>
<evidence type="ECO:0000256" key="2">
    <source>
        <dbReference type="ARBA" id="ARBA00025783"/>
    </source>
</evidence>
<feature type="compositionally biased region" description="Polar residues" evidence="8">
    <location>
        <begin position="231"/>
        <end position="243"/>
    </location>
</feature>
<dbReference type="Proteomes" id="UP001497453">
    <property type="component" value="Chromosome 8"/>
</dbReference>
<evidence type="ECO:0000313" key="9">
    <source>
        <dbReference type="EMBL" id="CAL1714529.1"/>
    </source>
</evidence>
<gene>
    <name evidence="9" type="ORF">GFSPODELE1_LOCUS9811</name>
</gene>
<comment type="catalytic activity">
    <reaction evidence="4">
        <text>a 5'-end (N(7)-methyl 5'-triphosphoguanosine)-ribonucleoside in snoRNA + S-adenosyl-L-methionine = a 5'-end (N(2),N(7)-dimethyl 5'-triphosphoguanosine)-ribonucleoside in snoRNA + S-adenosyl-L-homocysteine + H(+)</text>
        <dbReference type="Rhea" id="RHEA:78475"/>
        <dbReference type="Rhea" id="RHEA-COMP:19086"/>
        <dbReference type="Rhea" id="RHEA-COMP:19088"/>
        <dbReference type="ChEBI" id="CHEBI:15378"/>
        <dbReference type="ChEBI" id="CHEBI:57856"/>
        <dbReference type="ChEBI" id="CHEBI:59789"/>
        <dbReference type="ChEBI" id="CHEBI:156461"/>
        <dbReference type="ChEBI" id="CHEBI:172880"/>
    </reaction>
    <physiologicalReaction direction="left-to-right" evidence="4">
        <dbReference type="Rhea" id="RHEA:78476"/>
    </physiologicalReaction>
</comment>
<keyword evidence="10" id="KW-1185">Reference proteome</keyword>
<evidence type="ECO:0000256" key="1">
    <source>
        <dbReference type="ARBA" id="ARBA00018517"/>
    </source>
</evidence>
<evidence type="ECO:0000256" key="3">
    <source>
        <dbReference type="ARBA" id="ARBA00047418"/>
    </source>
</evidence>
<comment type="catalytic activity">
    <reaction evidence="5">
        <text>a 5'-end (N(2),N(7)-dimethyl 5'-triphosphoguanosine)-ribonucleoside in snRNA + S-adenosyl-L-methionine = a 5'-end (N(2),N(2),N(7)-trimethyl 5'-triphosphoguanosine)-ribonucleoside in snRNA + S-adenosyl-L-homocysteine + H(+)</text>
        <dbReference type="Rhea" id="RHEA:78479"/>
        <dbReference type="Rhea" id="RHEA-COMP:19087"/>
        <dbReference type="Rhea" id="RHEA-COMP:19089"/>
        <dbReference type="ChEBI" id="CHEBI:15378"/>
        <dbReference type="ChEBI" id="CHEBI:57856"/>
        <dbReference type="ChEBI" id="CHEBI:59789"/>
        <dbReference type="ChEBI" id="CHEBI:167623"/>
        <dbReference type="ChEBI" id="CHEBI:172880"/>
    </reaction>
    <physiologicalReaction direction="left-to-right" evidence="5">
        <dbReference type="Rhea" id="RHEA:78480"/>
    </physiologicalReaction>
</comment>
<evidence type="ECO:0000256" key="7">
    <source>
        <dbReference type="ARBA" id="ARBA00049790"/>
    </source>
</evidence>
<name>A0ABP1E4U4_9APHY</name>
<accession>A0ABP1E4U4</accession>
<organism evidence="9 10">
    <name type="scientific">Somion occarium</name>
    <dbReference type="NCBI Taxonomy" id="3059160"/>
    <lineage>
        <taxon>Eukaryota</taxon>
        <taxon>Fungi</taxon>
        <taxon>Dikarya</taxon>
        <taxon>Basidiomycota</taxon>
        <taxon>Agaricomycotina</taxon>
        <taxon>Agaricomycetes</taxon>
        <taxon>Polyporales</taxon>
        <taxon>Cerrenaceae</taxon>
        <taxon>Somion</taxon>
    </lineage>
</organism>
<comment type="similarity">
    <text evidence="2">Belongs to the methyltransferase superfamily. Trimethylguanosine synthase family.</text>
</comment>
<dbReference type="CDD" id="cd02440">
    <property type="entry name" value="AdoMet_MTases"/>
    <property type="match status" value="1"/>
</dbReference>
<evidence type="ECO:0000256" key="6">
    <source>
        <dbReference type="ARBA" id="ARBA00049075"/>
    </source>
</evidence>
<sequence length="351" mass="38948">MGRKQSRLSGLSFFVQEAFGQPTNGLNTQPTTEASSTSVVAAGVVRKASEVDAEDENTQPTKKRKVGLLGAGNEKYDATGLVPHYTDPSEVPEHLRKYFFQRQRYFSLYAEGCLLDEEGWYSVTPELIADQIAERCRCNTILDAFCGVGGNAIAFAKTCEHVIALDTSPLRLALARHNAVIYGVADRIEFILADYISFARSYLTLPNKDTRKIDVVFLSPPWGGPEYLDGQPNSEKTPTQPDSSAEEQDQHPEYNLSSIQPIPGAELFKLTRKITKNVAYFLPRNTNLNEISELLGGDESKPNGKGKQRQRGTSNDEEMVEVEEEWMGSKLKALTCYFGGLVAGQERLYDT</sequence>
<dbReference type="EMBL" id="OZ037951">
    <property type="protein sequence ID" value="CAL1714529.1"/>
    <property type="molecule type" value="Genomic_DNA"/>
</dbReference>
<comment type="catalytic activity">
    <reaction evidence="6">
        <text>a 5'-end (N(7)-methyl 5'-triphosphoguanosine)-ribonucleoside in snRNA + S-adenosyl-L-methionine = a 5'-end (N(2),N(7)-dimethyl 5'-triphosphoguanosine)-ribonucleoside in snRNA + S-adenosyl-L-homocysteine + H(+)</text>
        <dbReference type="Rhea" id="RHEA:78471"/>
        <dbReference type="Rhea" id="RHEA-COMP:19085"/>
        <dbReference type="Rhea" id="RHEA-COMP:19087"/>
        <dbReference type="ChEBI" id="CHEBI:15378"/>
        <dbReference type="ChEBI" id="CHEBI:57856"/>
        <dbReference type="ChEBI" id="CHEBI:59789"/>
        <dbReference type="ChEBI" id="CHEBI:156461"/>
        <dbReference type="ChEBI" id="CHEBI:172880"/>
    </reaction>
    <physiologicalReaction direction="left-to-right" evidence="6">
        <dbReference type="Rhea" id="RHEA:78472"/>
    </physiologicalReaction>
</comment>
<dbReference type="InterPro" id="IPR029063">
    <property type="entry name" value="SAM-dependent_MTases_sf"/>
</dbReference>
<evidence type="ECO:0000256" key="5">
    <source>
        <dbReference type="ARBA" id="ARBA00048763"/>
    </source>
</evidence>
<evidence type="ECO:0000313" key="10">
    <source>
        <dbReference type="Proteomes" id="UP001497453"/>
    </source>
</evidence>
<evidence type="ECO:0000256" key="4">
    <source>
        <dbReference type="ARBA" id="ARBA00048740"/>
    </source>
</evidence>
<proteinExistence type="inferred from homology"/>
<dbReference type="PANTHER" id="PTHR14741:SF32">
    <property type="entry name" value="TRIMETHYLGUANOSINE SYNTHASE"/>
    <property type="match status" value="1"/>
</dbReference>
<dbReference type="PANTHER" id="PTHR14741">
    <property type="entry name" value="S-ADENOSYLMETHIONINE-DEPENDENT METHYLTRANSFERASE RELATED"/>
    <property type="match status" value="1"/>
</dbReference>
<comment type="catalytic activity">
    <reaction evidence="3">
        <text>a 5'-end (N(2),N(7)-dimethyl 5'-triphosphoguanosine)-ribonucleoside in snoRNA + S-adenosyl-L-methionine = a 5'-end (N(2),N(2),N(7)-trimethyl 5'-triphosphoguanosine)-ribonucleoside in snoRNA + S-adenosyl-L-homocysteine + H(+)</text>
        <dbReference type="Rhea" id="RHEA:78507"/>
        <dbReference type="Rhea" id="RHEA-COMP:19088"/>
        <dbReference type="Rhea" id="RHEA-COMP:19090"/>
        <dbReference type="ChEBI" id="CHEBI:15378"/>
        <dbReference type="ChEBI" id="CHEBI:57856"/>
        <dbReference type="ChEBI" id="CHEBI:59789"/>
        <dbReference type="ChEBI" id="CHEBI:167623"/>
        <dbReference type="ChEBI" id="CHEBI:172880"/>
    </reaction>
    <physiologicalReaction direction="left-to-right" evidence="3">
        <dbReference type="Rhea" id="RHEA:78508"/>
    </physiologicalReaction>
</comment>
<reference evidence="10" key="1">
    <citation type="submission" date="2024-04" db="EMBL/GenBank/DDBJ databases">
        <authorList>
            <person name="Shaw F."/>
            <person name="Minotto A."/>
        </authorList>
    </citation>
    <scope>NUCLEOTIDE SEQUENCE [LARGE SCALE GENOMIC DNA]</scope>
</reference>
<dbReference type="SUPFAM" id="SSF53335">
    <property type="entry name" value="S-adenosyl-L-methionine-dependent methyltransferases"/>
    <property type="match status" value="1"/>
</dbReference>